<dbReference type="KEGG" id="mtim:DIR46_07480"/>
<dbReference type="EMBL" id="CP029343">
    <property type="protein sequence ID" value="AWL04293.1"/>
    <property type="molecule type" value="Genomic_DNA"/>
</dbReference>
<dbReference type="RefSeq" id="WP_109344678.1">
    <property type="nucleotide sequence ID" value="NZ_CP029343.1"/>
</dbReference>
<gene>
    <name evidence="1" type="ORF">DIR46_07480</name>
</gene>
<dbReference type="InterPro" id="IPR011231">
    <property type="entry name" value="Phage_VT1-Sakai_H0018"/>
</dbReference>
<keyword evidence="2" id="KW-1185">Reference proteome</keyword>
<dbReference type="AlphaFoldDB" id="A0A2S2DFZ0"/>
<name>A0A2S2DFZ0_9BURK</name>
<sequence length="110" mass="11351">MAKNYVQEGDVLDYTTGTDPVASGLMVTMGKRVGIALGDIPAHSTGSVAVTGVWNVAKVPTEVVAQGDELYWDSGDFRLTKTADAAHELAGYAAAPAGNGDATVRIKINA</sequence>
<protein>
    <submittedName>
        <fullName evidence="1">Recombinase RecA</fullName>
    </submittedName>
</protein>
<evidence type="ECO:0000313" key="1">
    <source>
        <dbReference type="EMBL" id="AWL04293.1"/>
    </source>
</evidence>
<reference evidence="1 2" key="1">
    <citation type="submission" date="2018-05" db="EMBL/GenBank/DDBJ databases">
        <title>Complete genome sequence of Massilia oculi sp. nov. CCUG 43427T (=DSM 26321T), the type strain of M. oculi, and comparison with genome sequences of other Massilia strains.</title>
        <authorList>
            <person name="Zhu B."/>
        </authorList>
    </citation>
    <scope>NUCLEOTIDE SEQUENCE [LARGE SCALE GENOMIC DNA]</scope>
    <source>
        <strain evidence="1 2">CCUG 43427</strain>
    </source>
</reference>
<organism evidence="1 2">
    <name type="scientific">Massilia oculi</name>
    <dbReference type="NCBI Taxonomy" id="945844"/>
    <lineage>
        <taxon>Bacteria</taxon>
        <taxon>Pseudomonadati</taxon>
        <taxon>Pseudomonadota</taxon>
        <taxon>Betaproteobacteria</taxon>
        <taxon>Burkholderiales</taxon>
        <taxon>Oxalobacteraceae</taxon>
        <taxon>Telluria group</taxon>
        <taxon>Massilia</taxon>
    </lineage>
</organism>
<dbReference type="Pfam" id="PF09956">
    <property type="entry name" value="Phage_cement_2"/>
    <property type="match status" value="1"/>
</dbReference>
<dbReference type="PIRSF" id="PIRSF030771">
    <property type="entry name" value="UCP030771"/>
    <property type="match status" value="1"/>
</dbReference>
<dbReference type="Proteomes" id="UP000245820">
    <property type="component" value="Chromosome"/>
</dbReference>
<dbReference type="OrthoDB" id="5365964at2"/>
<evidence type="ECO:0000313" key="2">
    <source>
        <dbReference type="Proteomes" id="UP000245820"/>
    </source>
</evidence>
<accession>A0A2S2DFZ0</accession>
<proteinExistence type="predicted"/>